<name>A0A9P6E064_9AGAM</name>
<sequence>MSKKERIFATSPPVESVLAMQESCIASALQHCRAGQPIEIAILENRYCLLDIGYKPRTVGPARNSDMEVRRSDWHLWPSAIELSGTSFRPAYEPSLRLHRKHCLLGGRNHNHPRPVWRDPWLSFYCVRIDPQADPDRRRESRDRKARFYGMNNGSRARSDLSIVALMLSPGRDRTTQWWSQLSTESKSSLMSAINSASLGFGCLVNHYTAKEMSLASTAHPSLPERHSSTAA</sequence>
<accession>A0A9P6E064</accession>
<dbReference type="Proteomes" id="UP000886523">
    <property type="component" value="Unassembled WGS sequence"/>
</dbReference>
<proteinExistence type="predicted"/>
<gene>
    <name evidence="1" type="ORF">BS47DRAFT_1389726</name>
</gene>
<protein>
    <submittedName>
        <fullName evidence="1">Uncharacterized protein</fullName>
    </submittedName>
</protein>
<dbReference type="EMBL" id="MU128931">
    <property type="protein sequence ID" value="KAF9517463.1"/>
    <property type="molecule type" value="Genomic_DNA"/>
</dbReference>
<evidence type="ECO:0000313" key="1">
    <source>
        <dbReference type="EMBL" id="KAF9517463.1"/>
    </source>
</evidence>
<evidence type="ECO:0000313" key="2">
    <source>
        <dbReference type="Proteomes" id="UP000886523"/>
    </source>
</evidence>
<keyword evidence="2" id="KW-1185">Reference proteome</keyword>
<dbReference type="AlphaFoldDB" id="A0A9P6E064"/>
<organism evidence="1 2">
    <name type="scientific">Hydnum rufescens UP504</name>
    <dbReference type="NCBI Taxonomy" id="1448309"/>
    <lineage>
        <taxon>Eukaryota</taxon>
        <taxon>Fungi</taxon>
        <taxon>Dikarya</taxon>
        <taxon>Basidiomycota</taxon>
        <taxon>Agaricomycotina</taxon>
        <taxon>Agaricomycetes</taxon>
        <taxon>Cantharellales</taxon>
        <taxon>Hydnaceae</taxon>
        <taxon>Hydnum</taxon>
    </lineage>
</organism>
<reference evidence="1" key="1">
    <citation type="journal article" date="2020" name="Nat. Commun.">
        <title>Large-scale genome sequencing of mycorrhizal fungi provides insights into the early evolution of symbiotic traits.</title>
        <authorList>
            <person name="Miyauchi S."/>
            <person name="Kiss E."/>
            <person name="Kuo A."/>
            <person name="Drula E."/>
            <person name="Kohler A."/>
            <person name="Sanchez-Garcia M."/>
            <person name="Morin E."/>
            <person name="Andreopoulos B."/>
            <person name="Barry K.W."/>
            <person name="Bonito G."/>
            <person name="Buee M."/>
            <person name="Carver A."/>
            <person name="Chen C."/>
            <person name="Cichocki N."/>
            <person name="Clum A."/>
            <person name="Culley D."/>
            <person name="Crous P.W."/>
            <person name="Fauchery L."/>
            <person name="Girlanda M."/>
            <person name="Hayes R.D."/>
            <person name="Keri Z."/>
            <person name="LaButti K."/>
            <person name="Lipzen A."/>
            <person name="Lombard V."/>
            <person name="Magnuson J."/>
            <person name="Maillard F."/>
            <person name="Murat C."/>
            <person name="Nolan M."/>
            <person name="Ohm R.A."/>
            <person name="Pangilinan J."/>
            <person name="Pereira M.F."/>
            <person name="Perotto S."/>
            <person name="Peter M."/>
            <person name="Pfister S."/>
            <person name="Riley R."/>
            <person name="Sitrit Y."/>
            <person name="Stielow J.B."/>
            <person name="Szollosi G."/>
            <person name="Zifcakova L."/>
            <person name="Stursova M."/>
            <person name="Spatafora J.W."/>
            <person name="Tedersoo L."/>
            <person name="Vaario L.M."/>
            <person name="Yamada A."/>
            <person name="Yan M."/>
            <person name="Wang P."/>
            <person name="Xu J."/>
            <person name="Bruns T."/>
            <person name="Baldrian P."/>
            <person name="Vilgalys R."/>
            <person name="Dunand C."/>
            <person name="Henrissat B."/>
            <person name="Grigoriev I.V."/>
            <person name="Hibbett D."/>
            <person name="Nagy L.G."/>
            <person name="Martin F.M."/>
        </authorList>
    </citation>
    <scope>NUCLEOTIDE SEQUENCE</scope>
    <source>
        <strain evidence="1">UP504</strain>
    </source>
</reference>
<comment type="caution">
    <text evidence="1">The sequence shown here is derived from an EMBL/GenBank/DDBJ whole genome shotgun (WGS) entry which is preliminary data.</text>
</comment>